<proteinExistence type="predicted"/>
<gene>
    <name evidence="2" type="ORF">FRUB_06676</name>
</gene>
<reference evidence="3" key="1">
    <citation type="submission" date="2017-06" db="EMBL/GenBank/DDBJ databases">
        <title>Genome analysis of Fimbriiglobus ruber SP5, the first member of the order Planctomycetales with confirmed chitinolytic capability.</title>
        <authorList>
            <person name="Ravin N.V."/>
            <person name="Rakitin A.L."/>
            <person name="Ivanova A.A."/>
            <person name="Beletsky A.V."/>
            <person name="Kulichevskaya I.S."/>
            <person name="Mardanov A.V."/>
            <person name="Dedysh S.N."/>
        </authorList>
    </citation>
    <scope>NUCLEOTIDE SEQUENCE [LARGE SCALE GENOMIC DNA]</scope>
    <source>
        <strain evidence="3">SP5</strain>
    </source>
</reference>
<protein>
    <recommendedName>
        <fullName evidence="4">Lipoprotein</fullName>
    </recommendedName>
</protein>
<accession>A0A225DJE7</accession>
<evidence type="ECO:0000313" key="3">
    <source>
        <dbReference type="Proteomes" id="UP000214646"/>
    </source>
</evidence>
<dbReference type="AlphaFoldDB" id="A0A225DJE7"/>
<comment type="caution">
    <text evidence="2">The sequence shown here is derived from an EMBL/GenBank/DDBJ whole genome shotgun (WGS) entry which is preliminary data.</text>
</comment>
<evidence type="ECO:0008006" key="4">
    <source>
        <dbReference type="Google" id="ProtNLM"/>
    </source>
</evidence>
<evidence type="ECO:0000256" key="1">
    <source>
        <dbReference type="SAM" id="MobiDB-lite"/>
    </source>
</evidence>
<sequence length="131" mass="13571">MLAGLLACAASGCGPSGPKMVPVSGEVTFNGKPVETGDILFMPAEGHAAPEGGRIVNGRYECTCVPGKKRVEVRATREIPGTSDSMRGGRPRVEDYVPRQFNVDTTLTADVPAAGSNSINFPLTGPGAKVK</sequence>
<dbReference type="EMBL" id="NIDE01000014">
    <property type="protein sequence ID" value="OWK37556.1"/>
    <property type="molecule type" value="Genomic_DNA"/>
</dbReference>
<organism evidence="2 3">
    <name type="scientific">Fimbriiglobus ruber</name>
    <dbReference type="NCBI Taxonomy" id="1908690"/>
    <lineage>
        <taxon>Bacteria</taxon>
        <taxon>Pseudomonadati</taxon>
        <taxon>Planctomycetota</taxon>
        <taxon>Planctomycetia</taxon>
        <taxon>Gemmatales</taxon>
        <taxon>Gemmataceae</taxon>
        <taxon>Fimbriiglobus</taxon>
    </lineage>
</organism>
<feature type="region of interest" description="Disordered" evidence="1">
    <location>
        <begin position="112"/>
        <end position="131"/>
    </location>
</feature>
<name>A0A225DJE7_9BACT</name>
<evidence type="ECO:0000313" key="2">
    <source>
        <dbReference type="EMBL" id="OWK37556.1"/>
    </source>
</evidence>
<dbReference type="Proteomes" id="UP000214646">
    <property type="component" value="Unassembled WGS sequence"/>
</dbReference>
<keyword evidence="3" id="KW-1185">Reference proteome</keyword>